<accession>A0ABW1T6Q1</accession>
<dbReference type="CDD" id="cd17926">
    <property type="entry name" value="DEXHc_RE"/>
    <property type="match status" value="1"/>
</dbReference>
<evidence type="ECO:0000259" key="1">
    <source>
        <dbReference type="SMART" id="SM00487"/>
    </source>
</evidence>
<dbReference type="PANTHER" id="PTHR47396:SF1">
    <property type="entry name" value="ATP-DEPENDENT HELICASE IRC3-RELATED"/>
    <property type="match status" value="1"/>
</dbReference>
<dbReference type="GO" id="GO:0004386">
    <property type="term" value="F:helicase activity"/>
    <property type="evidence" value="ECO:0007669"/>
    <property type="project" value="UniProtKB-KW"/>
</dbReference>
<comment type="caution">
    <text evidence="2">The sequence shown here is derived from an EMBL/GenBank/DDBJ whole genome shotgun (WGS) entry which is preliminary data.</text>
</comment>
<sequence>MPKKRVLREIELPLVDLLENKQKIDLLSDEEPFIIPGYIKNNLKHQLRPYQEQALVNLDWTQHQASADYQYNQLLFDMATGSGKTDVLAAMILYLYTEFSYHNFLFVVNTNAVVAKTYDNLLKIDSSKYLFSQPINIHGQKIEIRPVTQFSQNPELGVIYLRLTTIQTLANELSTVRENGLTYNDFTKQKLIVLADEAHHFSAGTKSKQDQKDRSWENILDRIRQCNKKNRQFEFTATLDLQNEDIYQKYREKIVYRYDLSQFIYEGYSKRVYRLQANNDDKDKMMNVVLLSQYRKRIAQSLNIPDFKPVILFKSNKIAISKEARKNFLDLIDHLNVTDLTKFLKYQQKISHSQALKQAYVYWLSQDLATAIVELKHDFQALNTINVNDSAKEGILGDLNDLHNLNTLENNDNPFRVIFAVAKLSEGWDVLNLYDIVRIGEQPTTLNQTNSEAQLIGRGARYYPFVYQGKISYTRRFDGQNTKYQLLESIYYHTINDPKYLENLKKSLDKLNLPVEDDSDFDVYEANVKSTFKKSKVYQQGKIYFNEIESIPDKEFNGIDRYGINTETIAEVNLVDSTWETSYNAKVTEKDVLTETRFLFNFRDNLSLVKKAFSRNKFYRFNSLHQYVPTLKSLNEFILSDNWLGKIRLYARVANDSPELNREQQLKAVEQYLTFVQKQIINNYQRKRGTNRFIPVPTKSLIKDYQKKVSKSFNKPISERILPYPMENKPWYVFDEAIVDGLEKSAIDFIGDFINRLQEKYEYIYLFRNDEQNTNFKLHQFKGQISHYEGFMPDFILYLQNKDFCYQIYIEPKGPQLLDRDHWKQDLLESIRPENIEVIGENDHVKLYGLKFFTNGDGENIGQELMTIKPSGK</sequence>
<dbReference type="Pfam" id="PF04851">
    <property type="entry name" value="ResIII"/>
    <property type="match status" value="1"/>
</dbReference>
<dbReference type="EMBL" id="JBHSSA010000025">
    <property type="protein sequence ID" value="MFC6253342.1"/>
    <property type="molecule type" value="Genomic_DNA"/>
</dbReference>
<evidence type="ECO:0000313" key="2">
    <source>
        <dbReference type="EMBL" id="MFC6253342.1"/>
    </source>
</evidence>
<feature type="domain" description="Helicase ATP-binding" evidence="1">
    <location>
        <begin position="43"/>
        <end position="273"/>
    </location>
</feature>
<dbReference type="InterPro" id="IPR006935">
    <property type="entry name" value="Helicase/UvrB_N"/>
</dbReference>
<dbReference type="InterPro" id="IPR014001">
    <property type="entry name" value="Helicase_ATP-bd"/>
</dbReference>
<name>A0ABW1T6Q1_9LACO</name>
<dbReference type="SUPFAM" id="SSF52540">
    <property type="entry name" value="P-loop containing nucleoside triphosphate hydrolases"/>
    <property type="match status" value="2"/>
</dbReference>
<dbReference type="SMART" id="SM00487">
    <property type="entry name" value="DEXDc"/>
    <property type="match status" value="1"/>
</dbReference>
<keyword evidence="3" id="KW-1185">Reference proteome</keyword>
<protein>
    <submittedName>
        <fullName evidence="2">DEAD/DEAH box helicase family protein</fullName>
    </submittedName>
</protein>
<dbReference type="Gene3D" id="3.40.50.300">
    <property type="entry name" value="P-loop containing nucleotide triphosphate hydrolases"/>
    <property type="match status" value="1"/>
</dbReference>
<dbReference type="CDD" id="cd18785">
    <property type="entry name" value="SF2_C"/>
    <property type="match status" value="1"/>
</dbReference>
<evidence type="ECO:0000313" key="3">
    <source>
        <dbReference type="Proteomes" id="UP001596190"/>
    </source>
</evidence>
<dbReference type="PANTHER" id="PTHR47396">
    <property type="entry name" value="TYPE I RESTRICTION ENZYME ECOKI R PROTEIN"/>
    <property type="match status" value="1"/>
</dbReference>
<keyword evidence="2" id="KW-0547">Nucleotide-binding</keyword>
<dbReference type="Proteomes" id="UP001596190">
    <property type="component" value="Unassembled WGS sequence"/>
</dbReference>
<organism evidence="2 3">
    <name type="scientific">Secundilactobacillus hailunensis</name>
    <dbReference type="NCBI Taxonomy" id="2559923"/>
    <lineage>
        <taxon>Bacteria</taxon>
        <taxon>Bacillati</taxon>
        <taxon>Bacillota</taxon>
        <taxon>Bacilli</taxon>
        <taxon>Lactobacillales</taxon>
        <taxon>Lactobacillaceae</taxon>
        <taxon>Secundilactobacillus</taxon>
    </lineage>
</organism>
<keyword evidence="2" id="KW-0347">Helicase</keyword>
<keyword evidence="2" id="KW-0067">ATP-binding</keyword>
<proteinExistence type="predicted"/>
<keyword evidence="2" id="KW-0378">Hydrolase</keyword>
<dbReference type="InterPro" id="IPR027417">
    <property type="entry name" value="P-loop_NTPase"/>
</dbReference>
<dbReference type="InterPro" id="IPR050742">
    <property type="entry name" value="Helicase_Restrict-Modif_Enz"/>
</dbReference>
<gene>
    <name evidence="2" type="ORF">ACFP1H_01830</name>
</gene>
<reference evidence="3" key="1">
    <citation type="journal article" date="2019" name="Int. J. Syst. Evol. Microbiol.">
        <title>The Global Catalogue of Microorganisms (GCM) 10K type strain sequencing project: providing services to taxonomists for standard genome sequencing and annotation.</title>
        <authorList>
            <consortium name="The Broad Institute Genomics Platform"/>
            <consortium name="The Broad Institute Genome Sequencing Center for Infectious Disease"/>
            <person name="Wu L."/>
            <person name="Ma J."/>
        </authorList>
    </citation>
    <scope>NUCLEOTIDE SEQUENCE [LARGE SCALE GENOMIC DNA]</scope>
    <source>
        <strain evidence="3">CCM 8950</strain>
    </source>
</reference>
<dbReference type="RefSeq" id="WP_137631034.1">
    <property type="nucleotide sequence ID" value="NZ_BJDO01000020.1"/>
</dbReference>